<evidence type="ECO:0000256" key="9">
    <source>
        <dbReference type="ARBA" id="ARBA00023157"/>
    </source>
</evidence>
<feature type="disulfide bond" evidence="11">
    <location>
        <begin position="106"/>
        <end position="123"/>
    </location>
</feature>
<dbReference type="Pfam" id="PF00008">
    <property type="entry name" value="EGF"/>
    <property type="match status" value="4"/>
</dbReference>
<dbReference type="GO" id="GO:0009888">
    <property type="term" value="P:tissue development"/>
    <property type="evidence" value="ECO:0007669"/>
    <property type="project" value="UniProtKB-ARBA"/>
</dbReference>
<dbReference type="InterPro" id="IPR000152">
    <property type="entry name" value="EGF-type_Asp/Asn_hydroxyl_site"/>
</dbReference>
<reference evidence="13" key="2">
    <citation type="submission" date="2025-09" db="UniProtKB">
        <authorList>
            <consortium name="Ensembl"/>
        </authorList>
    </citation>
    <scope>IDENTIFICATION</scope>
</reference>
<dbReference type="FunFam" id="2.10.25.10:FF:000347">
    <property type="entry name" value="delta-like protein 3"/>
    <property type="match status" value="1"/>
</dbReference>
<dbReference type="InterPro" id="IPR001881">
    <property type="entry name" value="EGF-like_Ca-bd_dom"/>
</dbReference>
<dbReference type="Gene3D" id="2.10.25.10">
    <property type="entry name" value="Laminin"/>
    <property type="match status" value="5"/>
</dbReference>
<evidence type="ECO:0000256" key="8">
    <source>
        <dbReference type="ARBA" id="ARBA00023136"/>
    </source>
</evidence>
<evidence type="ECO:0000256" key="6">
    <source>
        <dbReference type="ARBA" id="ARBA00022737"/>
    </source>
</evidence>
<dbReference type="InterPro" id="IPR009030">
    <property type="entry name" value="Growth_fac_rcpt_cys_sf"/>
</dbReference>
<dbReference type="SMART" id="SM00181">
    <property type="entry name" value="EGF"/>
    <property type="match status" value="5"/>
</dbReference>
<keyword evidence="4" id="KW-0812">Transmembrane</keyword>
<feature type="domain" description="EGF-like" evidence="12">
    <location>
        <begin position="20"/>
        <end position="58"/>
    </location>
</feature>
<comment type="caution">
    <text evidence="11">Lacks conserved residue(s) required for the propagation of feature annotation.</text>
</comment>
<dbReference type="AlphaFoldDB" id="A0A8C0EK44"/>
<evidence type="ECO:0000259" key="12">
    <source>
        <dbReference type="PROSITE" id="PS50026"/>
    </source>
</evidence>
<keyword evidence="8" id="KW-0472">Membrane</keyword>
<dbReference type="GO" id="GO:0007219">
    <property type="term" value="P:Notch signaling pathway"/>
    <property type="evidence" value="ECO:0007669"/>
    <property type="project" value="TreeGrafter"/>
</dbReference>
<dbReference type="Proteomes" id="UP000694567">
    <property type="component" value="Unplaced"/>
</dbReference>
<dbReference type="GO" id="GO:0005112">
    <property type="term" value="F:Notch binding"/>
    <property type="evidence" value="ECO:0007669"/>
    <property type="project" value="TreeGrafter"/>
</dbReference>
<feature type="disulfide bond" evidence="11">
    <location>
        <begin position="125"/>
        <end position="134"/>
    </location>
</feature>
<feature type="disulfide bond" evidence="11">
    <location>
        <begin position="48"/>
        <end position="57"/>
    </location>
</feature>
<protein>
    <recommendedName>
        <fullName evidence="12">EGF-like domain-containing protein</fullName>
    </recommendedName>
</protein>
<dbReference type="FunFam" id="2.10.25.10:FF:000012">
    <property type="entry name" value="Delta-like protein"/>
    <property type="match status" value="3"/>
</dbReference>
<accession>A0A8C0EK44</accession>
<feature type="domain" description="EGF-like" evidence="12">
    <location>
        <begin position="137"/>
        <end position="173"/>
    </location>
</feature>
<dbReference type="PANTHER" id="PTHR12916">
    <property type="entry name" value="CYTOCHROME C OXIDASE POLYPEPTIDE VIC-2"/>
    <property type="match status" value="1"/>
</dbReference>
<feature type="disulfide bond" evidence="11">
    <location>
        <begin position="85"/>
        <end position="94"/>
    </location>
</feature>
<evidence type="ECO:0000256" key="10">
    <source>
        <dbReference type="ARBA" id="ARBA00023180"/>
    </source>
</evidence>
<keyword evidence="5" id="KW-0732">Signal</keyword>
<evidence type="ECO:0000256" key="1">
    <source>
        <dbReference type="ARBA" id="ARBA00004479"/>
    </source>
</evidence>
<dbReference type="PROSITE" id="PS00010">
    <property type="entry name" value="ASX_HYDROXYL"/>
    <property type="match status" value="1"/>
</dbReference>
<feature type="disulfide bond" evidence="11">
    <location>
        <begin position="163"/>
        <end position="172"/>
    </location>
</feature>
<keyword evidence="9 11" id="KW-1015">Disulfide bond</keyword>
<dbReference type="CDD" id="cd00054">
    <property type="entry name" value="EGF_CA"/>
    <property type="match status" value="4"/>
</dbReference>
<keyword evidence="14" id="KW-1185">Reference proteome</keyword>
<evidence type="ECO:0000256" key="3">
    <source>
        <dbReference type="ARBA" id="ARBA00022536"/>
    </source>
</evidence>
<feature type="disulfide bond" evidence="11">
    <location>
        <begin position="201"/>
        <end position="210"/>
    </location>
</feature>
<feature type="domain" description="EGF-like" evidence="12">
    <location>
        <begin position="97"/>
        <end position="135"/>
    </location>
</feature>
<dbReference type="FunFam" id="2.10.25.10:FF:000064">
    <property type="entry name" value="Delta-like protein"/>
    <property type="match status" value="1"/>
</dbReference>
<dbReference type="PROSITE" id="PS01186">
    <property type="entry name" value="EGF_2"/>
    <property type="match status" value="5"/>
</dbReference>
<dbReference type="SUPFAM" id="SSF57196">
    <property type="entry name" value="EGF/Laminin"/>
    <property type="match status" value="3"/>
</dbReference>
<evidence type="ECO:0000256" key="11">
    <source>
        <dbReference type="PROSITE-ProRule" id="PRU00076"/>
    </source>
</evidence>
<evidence type="ECO:0000256" key="7">
    <source>
        <dbReference type="ARBA" id="ARBA00022989"/>
    </source>
</evidence>
<comment type="subcellular location">
    <subcellularLocation>
        <location evidence="1">Membrane</location>
        <topology evidence="1">Single-pass type I membrane protein</topology>
    </subcellularLocation>
</comment>
<evidence type="ECO:0000313" key="14">
    <source>
        <dbReference type="Proteomes" id="UP000694567"/>
    </source>
</evidence>
<keyword evidence="7" id="KW-1133">Transmembrane helix</keyword>
<evidence type="ECO:0000256" key="4">
    <source>
        <dbReference type="ARBA" id="ARBA00022692"/>
    </source>
</evidence>
<feature type="domain" description="EGF-like" evidence="12">
    <location>
        <begin position="60"/>
        <end position="95"/>
    </location>
</feature>
<dbReference type="PROSITE" id="PS50026">
    <property type="entry name" value="EGF_3"/>
    <property type="match status" value="5"/>
</dbReference>
<keyword evidence="10" id="KW-0325">Glycoprotein</keyword>
<keyword evidence="6" id="KW-0677">Repeat</keyword>
<keyword evidence="2" id="KW-0217">Developmental protein</keyword>
<dbReference type="GO" id="GO:0005509">
    <property type="term" value="F:calcium ion binding"/>
    <property type="evidence" value="ECO:0007669"/>
    <property type="project" value="InterPro"/>
</dbReference>
<organism evidence="13 14">
    <name type="scientific">Bubo bubo</name>
    <name type="common">Eurasian eagle-owl</name>
    <name type="synonym">Strix bubo</name>
    <dbReference type="NCBI Taxonomy" id="30461"/>
    <lineage>
        <taxon>Eukaryota</taxon>
        <taxon>Metazoa</taxon>
        <taxon>Chordata</taxon>
        <taxon>Craniata</taxon>
        <taxon>Vertebrata</taxon>
        <taxon>Euteleostomi</taxon>
        <taxon>Archelosauria</taxon>
        <taxon>Archosauria</taxon>
        <taxon>Dinosauria</taxon>
        <taxon>Saurischia</taxon>
        <taxon>Theropoda</taxon>
        <taxon>Coelurosauria</taxon>
        <taxon>Aves</taxon>
        <taxon>Neognathae</taxon>
        <taxon>Neoaves</taxon>
        <taxon>Telluraves</taxon>
        <taxon>Strigiformes</taxon>
        <taxon>Strigidae</taxon>
        <taxon>Bubo</taxon>
    </lineage>
</organism>
<dbReference type="SUPFAM" id="SSF57184">
    <property type="entry name" value="Growth factor receptor domain"/>
    <property type="match status" value="1"/>
</dbReference>
<dbReference type="PRINTS" id="PR00010">
    <property type="entry name" value="EGFBLOOD"/>
</dbReference>
<dbReference type="InterPro" id="IPR000742">
    <property type="entry name" value="EGF"/>
</dbReference>
<dbReference type="GO" id="GO:0016020">
    <property type="term" value="C:membrane"/>
    <property type="evidence" value="ECO:0007669"/>
    <property type="project" value="UniProtKB-SubCell"/>
</dbReference>
<proteinExistence type="predicted"/>
<dbReference type="Ensembl" id="ENSBOBT00000005102.1">
    <property type="protein sequence ID" value="ENSBOBP00000004971.1"/>
    <property type="gene ID" value="ENSBOBG00000003379.1"/>
</dbReference>
<dbReference type="InterPro" id="IPR018097">
    <property type="entry name" value="EGF_Ca-bd_CS"/>
</dbReference>
<sequence length="269" mass="29524">MNVFSQLSKTSFLTPGIFADLNYCTHHRPCKNGATCMNTGQGSYTCSCKPGFTGVDCEHEISECDSNPCRNGGSCTVRNGYHCLCPPGYYGTHCEHSALTCIDSPCFNGGTCLEKEQGASYTCVCPFGFTGSNCEKKVDRCTSNPCANDGNCFYLGQIRVCRCRAGFSGQKCEININDCARNPCSNGGTCHDLINDYTCTCLPGYSGRNCDIKTRDECWTGQKHRKTVAIPYCHFSSLMSCHHIEHVQLHPLHFPPTPSQLSHSTFPYS</sequence>
<reference evidence="13" key="1">
    <citation type="submission" date="2025-08" db="UniProtKB">
        <authorList>
            <consortium name="Ensembl"/>
        </authorList>
    </citation>
    <scope>IDENTIFICATION</scope>
</reference>
<evidence type="ECO:0000313" key="13">
    <source>
        <dbReference type="Ensembl" id="ENSBOBP00000004971.1"/>
    </source>
</evidence>
<evidence type="ECO:0000256" key="5">
    <source>
        <dbReference type="ARBA" id="ARBA00022729"/>
    </source>
</evidence>
<evidence type="ECO:0000256" key="2">
    <source>
        <dbReference type="ARBA" id="ARBA00022473"/>
    </source>
</evidence>
<keyword evidence="3 11" id="KW-0245">EGF-like domain</keyword>
<name>A0A8C0EK44_BUBBB</name>
<dbReference type="SMART" id="SM00179">
    <property type="entry name" value="EGF_CA"/>
    <property type="match status" value="4"/>
</dbReference>
<dbReference type="PROSITE" id="PS00022">
    <property type="entry name" value="EGF_1"/>
    <property type="match status" value="5"/>
</dbReference>
<dbReference type="PROSITE" id="PS01187">
    <property type="entry name" value="EGF_CA"/>
    <property type="match status" value="1"/>
</dbReference>
<dbReference type="PANTHER" id="PTHR12916:SF4">
    <property type="entry name" value="UNINFLATABLE, ISOFORM C"/>
    <property type="match status" value="1"/>
</dbReference>
<feature type="domain" description="EGF-like" evidence="12">
    <location>
        <begin position="175"/>
        <end position="211"/>
    </location>
</feature>